<comment type="cofactor">
    <cofactor evidence="1">
        <name>a divalent metal cation</name>
        <dbReference type="ChEBI" id="CHEBI:60240"/>
    </cofactor>
</comment>
<accession>A0ABN8SFM3</accession>
<evidence type="ECO:0000256" key="3">
    <source>
        <dbReference type="ARBA" id="ARBA00022771"/>
    </source>
</evidence>
<keyword evidence="4" id="KW-0862">Zinc</keyword>
<dbReference type="Pfam" id="PF13359">
    <property type="entry name" value="DDE_Tnp_4"/>
    <property type="match status" value="1"/>
</dbReference>
<protein>
    <recommendedName>
        <fullName evidence="11">THAP-type domain-containing protein</fullName>
    </recommendedName>
</protein>
<dbReference type="EMBL" id="CALNXI010002530">
    <property type="protein sequence ID" value="CAH3188644.1"/>
    <property type="molecule type" value="Genomic_DNA"/>
</dbReference>
<dbReference type="InterPro" id="IPR027806">
    <property type="entry name" value="HARBI1_dom"/>
</dbReference>
<dbReference type="InterPro" id="IPR006612">
    <property type="entry name" value="THAP_Znf"/>
</dbReference>
<dbReference type="SMART" id="SM00980">
    <property type="entry name" value="THAP"/>
    <property type="match status" value="1"/>
</dbReference>
<dbReference type="InterPro" id="IPR027805">
    <property type="entry name" value="Transposase_HTH_dom"/>
</dbReference>
<dbReference type="Pfam" id="PF13613">
    <property type="entry name" value="HTH_Tnp_4"/>
    <property type="match status" value="1"/>
</dbReference>
<feature type="domain" description="THAP-type" evidence="8">
    <location>
        <begin position="1"/>
        <end position="81"/>
    </location>
</feature>
<evidence type="ECO:0000259" key="8">
    <source>
        <dbReference type="PROSITE" id="PS50950"/>
    </source>
</evidence>
<feature type="domain" description="PH" evidence="7">
    <location>
        <begin position="1"/>
        <end position="44"/>
    </location>
</feature>
<evidence type="ECO:0000259" key="7">
    <source>
        <dbReference type="PROSITE" id="PS50003"/>
    </source>
</evidence>
<dbReference type="SUPFAM" id="SSF57716">
    <property type="entry name" value="Glucocorticoid receptor-like (DNA-binding domain)"/>
    <property type="match status" value="1"/>
</dbReference>
<evidence type="ECO:0000256" key="2">
    <source>
        <dbReference type="ARBA" id="ARBA00022723"/>
    </source>
</evidence>
<evidence type="ECO:0000313" key="10">
    <source>
        <dbReference type="Proteomes" id="UP001159427"/>
    </source>
</evidence>
<evidence type="ECO:0000313" key="9">
    <source>
        <dbReference type="EMBL" id="CAH3188644.1"/>
    </source>
</evidence>
<proteinExistence type="predicted"/>
<dbReference type="PANTHER" id="PTHR23080">
    <property type="entry name" value="THAP DOMAIN PROTEIN"/>
    <property type="match status" value="1"/>
</dbReference>
<name>A0ABN8SFM3_9CNID</name>
<evidence type="ECO:0008006" key="11">
    <source>
        <dbReference type="Google" id="ProtNLM"/>
    </source>
</evidence>
<organism evidence="9 10">
    <name type="scientific">Porites evermanni</name>
    <dbReference type="NCBI Taxonomy" id="104178"/>
    <lineage>
        <taxon>Eukaryota</taxon>
        <taxon>Metazoa</taxon>
        <taxon>Cnidaria</taxon>
        <taxon>Anthozoa</taxon>
        <taxon>Hexacorallia</taxon>
        <taxon>Scleractinia</taxon>
        <taxon>Fungiina</taxon>
        <taxon>Poritidae</taxon>
        <taxon>Porites</taxon>
    </lineage>
</organism>
<keyword evidence="5 6" id="KW-0238">DNA-binding</keyword>
<dbReference type="InterPro" id="IPR001849">
    <property type="entry name" value="PH_domain"/>
</dbReference>
<sequence>MHCFAPKCNHNSESHACQFFLFPNPEKNKEEYDRWVRLLRRAAKNPSKHSKVCSCHFRRGKKSAGPEIFKWNADKLFPSQKTPPKKKKKPKSLVNKLPTAELNEAKRELNYHQETMQYQKKRYSISILSSEVIRMETGLPTKEIFTIVVDYTAKFKDSISYYCGWKVESITFEDQIFITLMKLRQNYTNLHLAQLFSCSVGTISNIVITFVHILQTLLFDDLMRVIPSRNKNCLCSPSSFSEFSSCRIIIDCTDIEVATPSLMSQQNVTYSSYRGMNSFKVLTGVAPNGVLTYISNL</sequence>
<comment type="caution">
    <text evidence="9">The sequence shown here is derived from an EMBL/GenBank/DDBJ whole genome shotgun (WGS) entry which is preliminary data.</text>
</comment>
<dbReference type="Proteomes" id="UP001159427">
    <property type="component" value="Unassembled WGS sequence"/>
</dbReference>
<gene>
    <name evidence="9" type="ORF">PEVE_00018711</name>
</gene>
<dbReference type="PROSITE" id="PS50950">
    <property type="entry name" value="ZF_THAP"/>
    <property type="match status" value="1"/>
</dbReference>
<reference evidence="9 10" key="1">
    <citation type="submission" date="2022-05" db="EMBL/GenBank/DDBJ databases">
        <authorList>
            <consortium name="Genoscope - CEA"/>
            <person name="William W."/>
        </authorList>
    </citation>
    <scope>NUCLEOTIDE SEQUENCE [LARGE SCALE GENOMIC DNA]</scope>
</reference>
<evidence type="ECO:0000256" key="6">
    <source>
        <dbReference type="PROSITE-ProRule" id="PRU00309"/>
    </source>
</evidence>
<keyword evidence="2" id="KW-0479">Metal-binding</keyword>
<dbReference type="PROSITE" id="PS50003">
    <property type="entry name" value="PH_DOMAIN"/>
    <property type="match status" value="1"/>
</dbReference>
<keyword evidence="3 6" id="KW-0863">Zinc-finger</keyword>
<evidence type="ECO:0000256" key="5">
    <source>
        <dbReference type="ARBA" id="ARBA00023125"/>
    </source>
</evidence>
<dbReference type="Pfam" id="PF05485">
    <property type="entry name" value="THAP"/>
    <property type="match status" value="1"/>
</dbReference>
<evidence type="ECO:0000256" key="4">
    <source>
        <dbReference type="ARBA" id="ARBA00022833"/>
    </source>
</evidence>
<keyword evidence="10" id="KW-1185">Reference proteome</keyword>
<evidence type="ECO:0000256" key="1">
    <source>
        <dbReference type="ARBA" id="ARBA00001968"/>
    </source>
</evidence>
<dbReference type="PANTHER" id="PTHR23080:SF133">
    <property type="entry name" value="SI:CH211-262I1.5-RELATED"/>
    <property type="match status" value="1"/>
</dbReference>